<evidence type="ECO:0000256" key="1">
    <source>
        <dbReference type="SAM" id="SignalP"/>
    </source>
</evidence>
<name>A0ABP4XAE5_9MICO</name>
<evidence type="ECO:0000313" key="2">
    <source>
        <dbReference type="EMBL" id="GAA1771678.1"/>
    </source>
</evidence>
<feature type="signal peptide" evidence="1">
    <location>
        <begin position="1"/>
        <end position="30"/>
    </location>
</feature>
<reference evidence="3" key="1">
    <citation type="journal article" date="2019" name="Int. J. Syst. Evol. Microbiol.">
        <title>The Global Catalogue of Microorganisms (GCM) 10K type strain sequencing project: providing services to taxonomists for standard genome sequencing and annotation.</title>
        <authorList>
            <consortium name="The Broad Institute Genomics Platform"/>
            <consortium name="The Broad Institute Genome Sequencing Center for Infectious Disease"/>
            <person name="Wu L."/>
            <person name="Ma J."/>
        </authorList>
    </citation>
    <scope>NUCLEOTIDE SEQUENCE [LARGE SCALE GENOMIC DNA]</scope>
    <source>
        <strain evidence="3">JCM 15591</strain>
    </source>
</reference>
<evidence type="ECO:0000313" key="3">
    <source>
        <dbReference type="Proteomes" id="UP001501475"/>
    </source>
</evidence>
<dbReference type="SUPFAM" id="SSF49695">
    <property type="entry name" value="gamma-Crystallin-like"/>
    <property type="match status" value="1"/>
</dbReference>
<proteinExistence type="predicted"/>
<dbReference type="Proteomes" id="UP001501475">
    <property type="component" value="Unassembled WGS sequence"/>
</dbReference>
<dbReference type="Gene3D" id="2.60.20.10">
    <property type="entry name" value="Crystallins"/>
    <property type="match status" value="1"/>
</dbReference>
<organism evidence="2 3">
    <name type="scientific">Nostocoides vanveenii</name>
    <dbReference type="NCBI Taxonomy" id="330835"/>
    <lineage>
        <taxon>Bacteria</taxon>
        <taxon>Bacillati</taxon>
        <taxon>Actinomycetota</taxon>
        <taxon>Actinomycetes</taxon>
        <taxon>Micrococcales</taxon>
        <taxon>Intrasporangiaceae</taxon>
        <taxon>Nostocoides</taxon>
    </lineage>
</organism>
<evidence type="ECO:0008006" key="4">
    <source>
        <dbReference type="Google" id="ProtNLM"/>
    </source>
</evidence>
<dbReference type="EMBL" id="BAAAPN010000087">
    <property type="protein sequence ID" value="GAA1771678.1"/>
    <property type="molecule type" value="Genomic_DNA"/>
</dbReference>
<comment type="caution">
    <text evidence="2">The sequence shown here is derived from an EMBL/GenBank/DDBJ whole genome shotgun (WGS) entry which is preliminary data.</text>
</comment>
<dbReference type="Pfam" id="PF03995">
    <property type="entry name" value="Inhibitor_I36"/>
    <property type="match status" value="1"/>
</dbReference>
<keyword evidence="3" id="KW-1185">Reference proteome</keyword>
<sequence length="137" mass="15126">MHFRRRMYAIFASAVLAILASFSVAQEAQAAVGDCPSSYMCAWNGTNYNGARLQIQGTNHNWGVFSEPNCGKYFTWNDCASSLYNHTSNSCFRFYANADFIGGYHTLKHGDLIANLGSWAYDNVISSDIQYTTSGGC</sequence>
<keyword evidence="1" id="KW-0732">Signal</keyword>
<accession>A0ABP4XAE5</accession>
<protein>
    <recommendedName>
        <fullName evidence="4">Peptidase inhibitor family I36</fullName>
    </recommendedName>
</protein>
<feature type="chain" id="PRO_5046929310" description="Peptidase inhibitor family I36" evidence="1">
    <location>
        <begin position="31"/>
        <end position="137"/>
    </location>
</feature>
<gene>
    <name evidence="2" type="ORF">GCM10009810_31640</name>
</gene>
<dbReference type="InterPro" id="IPR011024">
    <property type="entry name" value="G_crystallin-like"/>
</dbReference>